<feature type="compositionally biased region" description="Basic and acidic residues" evidence="2">
    <location>
        <begin position="141"/>
        <end position="159"/>
    </location>
</feature>
<feature type="compositionally biased region" description="Basic and acidic residues" evidence="2">
    <location>
        <begin position="1391"/>
        <end position="1411"/>
    </location>
</feature>
<feature type="compositionally biased region" description="Low complexity" evidence="2">
    <location>
        <begin position="1537"/>
        <end position="1546"/>
    </location>
</feature>
<gene>
    <name evidence="4" type="ORF">DFL_000416</name>
</gene>
<feature type="compositionally biased region" description="Low complexity" evidence="2">
    <location>
        <begin position="297"/>
        <end position="310"/>
    </location>
</feature>
<dbReference type="GeneID" id="93582727"/>
<dbReference type="EMBL" id="SAEB01000001">
    <property type="protein sequence ID" value="RVD89406.1"/>
    <property type="molecule type" value="Genomic_DNA"/>
</dbReference>
<feature type="compositionally biased region" description="Low complexity" evidence="2">
    <location>
        <begin position="1818"/>
        <end position="1827"/>
    </location>
</feature>
<feature type="region of interest" description="Disordered" evidence="2">
    <location>
        <begin position="625"/>
        <end position="647"/>
    </location>
</feature>
<feature type="compositionally biased region" description="Pro residues" evidence="2">
    <location>
        <begin position="161"/>
        <end position="172"/>
    </location>
</feature>
<keyword evidence="3" id="KW-0472">Membrane</keyword>
<feature type="transmembrane region" description="Helical" evidence="3">
    <location>
        <begin position="938"/>
        <end position="965"/>
    </location>
</feature>
<protein>
    <submittedName>
        <fullName evidence="4">Uncharacterized protein</fullName>
    </submittedName>
</protein>
<feature type="region of interest" description="Disordered" evidence="2">
    <location>
        <begin position="1391"/>
        <end position="1860"/>
    </location>
</feature>
<feature type="compositionally biased region" description="Basic and acidic residues" evidence="2">
    <location>
        <begin position="217"/>
        <end position="238"/>
    </location>
</feature>
<proteinExistence type="predicted"/>
<comment type="caution">
    <text evidence="4">The sequence shown here is derived from an EMBL/GenBank/DDBJ whole genome shotgun (WGS) entry which is preliminary data.</text>
</comment>
<feature type="compositionally biased region" description="Low complexity" evidence="2">
    <location>
        <begin position="1562"/>
        <end position="1573"/>
    </location>
</feature>
<keyword evidence="3" id="KW-1133">Transmembrane helix</keyword>
<feature type="compositionally biased region" description="Polar residues" evidence="2">
    <location>
        <begin position="1649"/>
        <end position="1665"/>
    </location>
</feature>
<feature type="compositionally biased region" description="Polar residues" evidence="2">
    <location>
        <begin position="1591"/>
        <end position="1600"/>
    </location>
</feature>
<keyword evidence="1" id="KW-0175">Coiled coil</keyword>
<feature type="compositionally biased region" description="Low complexity" evidence="2">
    <location>
        <begin position="22"/>
        <end position="32"/>
    </location>
</feature>
<feature type="compositionally biased region" description="Basic residues" evidence="2">
    <location>
        <begin position="8"/>
        <end position="21"/>
    </location>
</feature>
<dbReference type="OrthoDB" id="5384350at2759"/>
<evidence type="ECO:0000256" key="1">
    <source>
        <dbReference type="SAM" id="Coils"/>
    </source>
</evidence>
<dbReference type="Proteomes" id="UP000283090">
    <property type="component" value="Unassembled WGS sequence"/>
</dbReference>
<dbReference type="VEuPathDB" id="FungiDB:DFL_000416"/>
<feature type="region of interest" description="Disordered" evidence="2">
    <location>
        <begin position="1"/>
        <end position="246"/>
    </location>
</feature>
<evidence type="ECO:0000313" key="5">
    <source>
        <dbReference type="Proteomes" id="UP000283090"/>
    </source>
</evidence>
<keyword evidence="5" id="KW-1185">Reference proteome</keyword>
<keyword evidence="3" id="KW-0812">Transmembrane</keyword>
<feature type="region of interest" description="Disordered" evidence="2">
    <location>
        <begin position="268"/>
        <end position="340"/>
    </location>
</feature>
<accession>A0A437AE22</accession>
<feature type="coiled-coil region" evidence="1">
    <location>
        <begin position="1046"/>
        <end position="1097"/>
    </location>
</feature>
<evidence type="ECO:0000313" key="4">
    <source>
        <dbReference type="EMBL" id="RVD89406.1"/>
    </source>
</evidence>
<organism evidence="4 5">
    <name type="scientific">Arthrobotrys flagrans</name>
    <name type="common">Nematode-trapping fungus</name>
    <name type="synonym">Trichothecium flagrans</name>
    <dbReference type="NCBI Taxonomy" id="97331"/>
    <lineage>
        <taxon>Eukaryota</taxon>
        <taxon>Fungi</taxon>
        <taxon>Dikarya</taxon>
        <taxon>Ascomycota</taxon>
        <taxon>Pezizomycotina</taxon>
        <taxon>Orbiliomycetes</taxon>
        <taxon>Orbiliales</taxon>
        <taxon>Orbiliaceae</taxon>
        <taxon>Arthrobotrys</taxon>
    </lineage>
</organism>
<feature type="region of interest" description="Disordered" evidence="2">
    <location>
        <begin position="977"/>
        <end position="1012"/>
    </location>
</feature>
<evidence type="ECO:0000256" key="2">
    <source>
        <dbReference type="SAM" id="MobiDB-lite"/>
    </source>
</evidence>
<reference evidence="4 5" key="1">
    <citation type="submission" date="2019-01" db="EMBL/GenBank/DDBJ databases">
        <title>Intercellular communication is required for trap formation in the nematode-trapping fungus Duddingtonia flagrans.</title>
        <authorList>
            <person name="Youssar L."/>
            <person name="Wernet V."/>
            <person name="Hensel N."/>
            <person name="Hildebrandt H.-G."/>
            <person name="Fischer R."/>
        </authorList>
    </citation>
    <scope>NUCLEOTIDE SEQUENCE [LARGE SCALE GENOMIC DNA]</scope>
    <source>
        <strain evidence="4 5">CBS H-5679</strain>
    </source>
</reference>
<feature type="compositionally biased region" description="Polar residues" evidence="2">
    <location>
        <begin position="1712"/>
        <end position="1723"/>
    </location>
</feature>
<feature type="compositionally biased region" description="Polar residues" evidence="2">
    <location>
        <begin position="1617"/>
        <end position="1627"/>
    </location>
</feature>
<feature type="transmembrane region" description="Helical" evidence="3">
    <location>
        <begin position="350"/>
        <end position="369"/>
    </location>
</feature>
<sequence>MGWGSRNPPKKKSKASRRRSRSGSSSNSSSRRSPGRGGRANIVLNKQTKPASVGSGEYRSRSSTPQETTLRAPEHRDNITPQSESPGGELGWNGNTVTQNPREDTQAHQYEYSEHDSEGYEADASKSKGVKIKGKSALRMAETRSKTKKGGDADKRDDSGAPPPSDRLPAPPSVGRGGSRRGARGSFHPGASTWDDGKAALPPKTPKKLASGADTGVDGRKPKNPPKEPETPAVKERGTPTQMHPAKPAMAWQRGVLMIGNILPQGMSLNQIQSPPGLTEVPPTPGPPETPAINLVPPSDDSIGSSDPISLDNLTPPEHKDWRNARPGSPPGDPGSELEPIFQCPGCMDSGAMVVVIILTAFFVMAWIVGNKRKEKIVKAARQSRLSKMLESKTATRFLNSLPSTFTDAAGAVRTKLGSLGQLLKPVHEKLPMGERISYDAPTTIGSEEKIESSVPIVDHRAEVLEKLGLPKTASWEDINIHIDNNKTTKSKIRKKTRTCKGTLQDSACGSDDGPKIATTLPPFLRHTKTITYERTSTLIKYRNSVTRDDYRKTMRQVKPEKWGRKDWHLYTRIPSEIFWCPAVDIRECLPAGQNSDAAIASVLAEIERTLGYFGNAVKKQKEFRDNEGGKHTTVAPESQPGLPATTRSSHFITTVKALPAALPGASSLRSWLWAPWELIVITLRAFWALVSYPFKGSVVWKDFVVRLGLAGGFIRQRYRQFLVIHGISPEIDILNGLEALAKSLSNQVLQYWFPPLGYYIGDHFFNTHFPGKVTIIIRAVVWYQLSTAQLLVVLAWPAAIVLRILHPFLKFSSPTYRKYCQQHQRLRGHGGGTDAKILYAMRQTINHVVAWMDLIFAEQVGGLLWRGGNLVPGQWLLKWLAFRIWDFVWDAGRWWLSVPILMMDLVTLVTSESFETYDLLYGLGRVWQEFFKPPIMLVVRIIFIAKVTFVAIWFCLFGGLGYIWQSLRRLVFASGRRGRGSGPPVSPSTPRGTKGYPRLTPGGGGFVTPGGTRNPVPFTIDKKLLQSERRIEKSLAVKLKYEEQIRRLRVMAAEARYNIEVLNRKLRDPSISAARRSEAREQISDFEKRLAVLKISMALNAHRRKEALEEYQRSTHQYDQDQLIFNEAVGGTNKYTSGTFRGETEFKDLAPAEASAAIERNMRAMGIQMRVPKPLPTVTEEPLLTSTTVHQEIETTNTATAAEPRPNEAGNGLTVAGTEGTGTTAAVAVPPTIATPETSLRRSSPGRHGPVEVVVETPLLQDPLRSGVHVVATAPPVHEIRTPPEPVATKTLAEPIKVIALSHIKGPVAEALEDIVGEQIVEAAPEVIEEALRDQIVVNAPAAIAEPVPRPAPAEDIPAMAPDNVLPAPTNNNNLEPVVHVLPEPVAIREPERGVASANKEETARAREPRPAPAGTTVPELVGDNSAEEDARIPRAGLGGNPAEQPNVPVVREQRRTEQPLNPAPEPTVTRTEPRSEGIIASNPATTPTVESRRTEQVTSTGQPKIPENADDESIDTLPPASAIPGLTNIGPGPSGVPASAPSPSNRRPGDQSTVHEFFDTRAPGTTTGGRRPPTDILPSFPLETGRPGSLSNTTQPSAATGIRPPSFKTYCEDQSLPNSNTQGSRIPQLENREASNRRRRRRPASPPKTTTEVRPQPHTTLQTGEELPPVHRNPKHSTERTCDIPPLATTASTSPGSGRISFPNFDFGQPSGSLSRGSNLNRVGVTHVPSAPSPPAAGGSPSKSRMSLMDRFSPSGFGWGDRRQTGNPTTTGSLPVSQQSPPQPPGTLIPSASRALVQNPPTTGSSSVPAPPTPVRPSSSPTSGRASRLPLPSTTTQPRTPEHLKPSSSMASSPGARK</sequence>
<dbReference type="RefSeq" id="XP_067494950.1">
    <property type="nucleotide sequence ID" value="XM_067633208.1"/>
</dbReference>
<name>A0A437AE22_ARTFL</name>
<feature type="compositionally biased region" description="Basic and acidic residues" evidence="2">
    <location>
        <begin position="101"/>
        <end position="126"/>
    </location>
</feature>
<evidence type="ECO:0000256" key="3">
    <source>
        <dbReference type="SAM" id="Phobius"/>
    </source>
</evidence>